<dbReference type="PIRSF" id="PIRSF004793">
    <property type="entry name" value="UCP004793"/>
    <property type="match status" value="1"/>
</dbReference>
<dbReference type="PANTHER" id="PTHR34185:SF1">
    <property type="entry name" value="DIADENYLATE CYCLASE"/>
    <property type="match status" value="1"/>
</dbReference>
<keyword evidence="6 10" id="KW-0547">Nucleotide-binding</keyword>
<evidence type="ECO:0000256" key="10">
    <source>
        <dbReference type="HAMAP-Rule" id="MF_01499"/>
    </source>
</evidence>
<dbReference type="PROSITE" id="PS51794">
    <property type="entry name" value="DAC"/>
    <property type="match status" value="1"/>
</dbReference>
<evidence type="ECO:0000256" key="4">
    <source>
        <dbReference type="ARBA" id="ARBA00022692"/>
    </source>
</evidence>
<feature type="transmembrane region" description="Helical" evidence="10">
    <location>
        <begin position="42"/>
        <end position="60"/>
    </location>
</feature>
<dbReference type="AlphaFoldDB" id="A0A2M8PC48"/>
<dbReference type="SUPFAM" id="SSF143597">
    <property type="entry name" value="YojJ-like"/>
    <property type="match status" value="1"/>
</dbReference>
<dbReference type="InterPro" id="IPR034701">
    <property type="entry name" value="CdaA"/>
</dbReference>
<evidence type="ECO:0000256" key="2">
    <source>
        <dbReference type="ARBA" id="ARBA00022475"/>
    </source>
</evidence>
<sequence>MCGEPCWLIETYLNAAALLDILIVALVFFGLSLLLRKTQALSLLRGVVILLAVVSLAASVFPFPAFRWLIGNVLTVAAVAIPIIFQPELRRLLEQLGRAGFGLNRLPESQRLRLQIIEEICAAAARLSERRQGALIVIQRETSLQEYIDTGVALESVVSAQLLLTIFYPKTELHDGAVILRQGRIAAAACVLPLSSGRNLTDRKLGTRHRAALGISEVSDGVCVVVSEETGQISVTNSGRMIRRLDANRLRTILQAFYAEAEQAPSLWNALVQRFQARLGGQPELRDRQLRG</sequence>
<evidence type="ECO:0000256" key="3">
    <source>
        <dbReference type="ARBA" id="ARBA00022679"/>
    </source>
</evidence>
<evidence type="ECO:0000256" key="8">
    <source>
        <dbReference type="ARBA" id="ARBA00022989"/>
    </source>
</evidence>
<dbReference type="HAMAP" id="MF_01499">
    <property type="entry name" value="DacA"/>
    <property type="match status" value="1"/>
</dbReference>
<comment type="similarity">
    <text evidence="10">Belongs to the adenylate cyclase family. DacA/CdaA subfamily.</text>
</comment>
<evidence type="ECO:0000259" key="11">
    <source>
        <dbReference type="PROSITE" id="PS51794"/>
    </source>
</evidence>
<comment type="caution">
    <text evidence="12">The sequence shown here is derived from an EMBL/GenBank/DDBJ whole genome shotgun (WGS) entry which is preliminary data.</text>
</comment>
<comment type="catalytic activity">
    <reaction evidence="1 10">
        <text>2 ATP = 3',3'-c-di-AMP + 2 diphosphate</text>
        <dbReference type="Rhea" id="RHEA:35655"/>
        <dbReference type="ChEBI" id="CHEBI:30616"/>
        <dbReference type="ChEBI" id="CHEBI:33019"/>
        <dbReference type="ChEBI" id="CHEBI:71500"/>
        <dbReference type="EC" id="2.7.7.85"/>
    </reaction>
</comment>
<dbReference type="GO" id="GO:0006171">
    <property type="term" value="P:cAMP biosynthetic process"/>
    <property type="evidence" value="ECO:0007669"/>
    <property type="project" value="InterPro"/>
</dbReference>
<reference evidence="12 13" key="1">
    <citation type="submission" date="2017-11" db="EMBL/GenBank/DDBJ databases">
        <title>Evolution of Phototrophy in the Chloroflexi Phylum Driven by Horizontal Gene Transfer.</title>
        <authorList>
            <person name="Ward L.M."/>
            <person name="Hemp J."/>
            <person name="Shih P.M."/>
            <person name="Mcglynn S.E."/>
            <person name="Fischer W."/>
        </authorList>
    </citation>
    <scope>NUCLEOTIDE SEQUENCE [LARGE SCALE GENOMIC DNA]</scope>
    <source>
        <strain evidence="12">JP3_13</strain>
    </source>
</reference>
<keyword evidence="9 10" id="KW-0472">Membrane</keyword>
<comment type="subunit">
    <text evidence="10">Probably a homodimer.</text>
</comment>
<dbReference type="Pfam" id="PF02457">
    <property type="entry name" value="DAC"/>
    <property type="match status" value="1"/>
</dbReference>
<evidence type="ECO:0000256" key="5">
    <source>
        <dbReference type="ARBA" id="ARBA00022695"/>
    </source>
</evidence>
<dbReference type="GO" id="GO:0005524">
    <property type="term" value="F:ATP binding"/>
    <property type="evidence" value="ECO:0007669"/>
    <property type="project" value="UniProtKB-UniRule"/>
</dbReference>
<dbReference type="InterPro" id="IPR036888">
    <property type="entry name" value="DNA_integrity_DisA_N_sf"/>
</dbReference>
<dbReference type="Gene3D" id="3.40.1700.10">
    <property type="entry name" value="DNA integrity scanning protein, DisA, N-terminal domain"/>
    <property type="match status" value="1"/>
</dbReference>
<protein>
    <recommendedName>
        <fullName evidence="10">Diadenylate cyclase</fullName>
        <shortName evidence="10">DAC</shortName>
        <ecNumber evidence="10">2.7.7.85</ecNumber>
    </recommendedName>
    <alternativeName>
        <fullName evidence="10">Cyclic-di-AMP synthase</fullName>
        <shortName evidence="10">c-di-AMP synthase</shortName>
    </alternativeName>
</protein>
<dbReference type="InterPro" id="IPR050338">
    <property type="entry name" value="DisA"/>
</dbReference>
<dbReference type="InterPro" id="IPR045585">
    <property type="entry name" value="CdaA_N"/>
</dbReference>
<dbReference type="PANTHER" id="PTHR34185">
    <property type="entry name" value="DIADENYLATE CYCLASE"/>
    <property type="match status" value="1"/>
</dbReference>
<feature type="domain" description="DAC" evidence="11">
    <location>
        <begin position="86"/>
        <end position="247"/>
    </location>
</feature>
<gene>
    <name evidence="10" type="primary">dacA</name>
    <name evidence="12" type="ORF">CUN49_12160</name>
</gene>
<organism evidence="12 13">
    <name type="scientific">Candidatus Thermofonsia Clade 1 bacterium</name>
    <dbReference type="NCBI Taxonomy" id="2364210"/>
    <lineage>
        <taxon>Bacteria</taxon>
        <taxon>Bacillati</taxon>
        <taxon>Chloroflexota</taxon>
        <taxon>Candidatus Thermofontia</taxon>
        <taxon>Candidatus Thermofonsia Clade 1</taxon>
    </lineage>
</organism>
<dbReference type="FunFam" id="3.40.1700.10:FF:000002">
    <property type="entry name" value="Diadenylate cyclase"/>
    <property type="match status" value="1"/>
</dbReference>
<dbReference type="InterPro" id="IPR014046">
    <property type="entry name" value="C-di-AMP_synthase"/>
</dbReference>
<dbReference type="GO" id="GO:0106408">
    <property type="term" value="F:diadenylate cyclase activity"/>
    <property type="evidence" value="ECO:0007669"/>
    <property type="project" value="UniProtKB-EC"/>
</dbReference>
<proteinExistence type="inferred from homology"/>
<keyword evidence="2 10" id="KW-1003">Cell membrane</keyword>
<keyword evidence="4 10" id="KW-0812">Transmembrane</keyword>
<keyword evidence="7 10" id="KW-0067">ATP-binding</keyword>
<evidence type="ECO:0000256" key="6">
    <source>
        <dbReference type="ARBA" id="ARBA00022741"/>
    </source>
</evidence>
<evidence type="ECO:0000313" key="12">
    <source>
        <dbReference type="EMBL" id="PJF35123.1"/>
    </source>
</evidence>
<dbReference type="GO" id="GO:0004016">
    <property type="term" value="F:adenylate cyclase activity"/>
    <property type="evidence" value="ECO:0007669"/>
    <property type="project" value="UniProtKB-UniRule"/>
</dbReference>
<comment type="function">
    <text evidence="10">Catalyzes the condensation of 2 ATP molecules into cyclic di-AMP (c-di-AMP), a second messenger used to regulate differing processes in different bacteria.</text>
</comment>
<evidence type="ECO:0000256" key="1">
    <source>
        <dbReference type="ARBA" id="ARBA00000877"/>
    </source>
</evidence>
<accession>A0A2M8PC48</accession>
<comment type="caution">
    <text evidence="10">Lacks conserved residue(s) required for the propagation of feature annotation.</text>
</comment>
<dbReference type="EMBL" id="PGTM01000203">
    <property type="protein sequence ID" value="PJF35123.1"/>
    <property type="molecule type" value="Genomic_DNA"/>
</dbReference>
<evidence type="ECO:0000313" key="13">
    <source>
        <dbReference type="Proteomes" id="UP000229681"/>
    </source>
</evidence>
<dbReference type="Proteomes" id="UP000229681">
    <property type="component" value="Unassembled WGS sequence"/>
</dbReference>
<dbReference type="NCBIfam" id="TIGR00159">
    <property type="entry name" value="diadenylate cyclase CdaA"/>
    <property type="match status" value="1"/>
</dbReference>
<feature type="transmembrane region" description="Helical" evidence="10">
    <location>
        <begin position="12"/>
        <end position="35"/>
    </location>
</feature>
<keyword evidence="8 10" id="KW-1133">Transmembrane helix</keyword>
<keyword evidence="3 10" id="KW-0808">Transferase</keyword>
<dbReference type="InterPro" id="IPR003390">
    <property type="entry name" value="DNA_integrity_scan_DisA_N"/>
</dbReference>
<dbReference type="EC" id="2.7.7.85" evidence="10"/>
<name>A0A2M8PC48_9CHLR</name>
<keyword evidence="5 10" id="KW-0548">Nucleotidyltransferase</keyword>
<evidence type="ECO:0000256" key="9">
    <source>
        <dbReference type="ARBA" id="ARBA00023136"/>
    </source>
</evidence>
<dbReference type="Pfam" id="PF19293">
    <property type="entry name" value="CdaA_N"/>
    <property type="match status" value="1"/>
</dbReference>
<evidence type="ECO:0000256" key="7">
    <source>
        <dbReference type="ARBA" id="ARBA00022840"/>
    </source>
</evidence>
<feature type="transmembrane region" description="Helical" evidence="10">
    <location>
        <begin position="66"/>
        <end position="85"/>
    </location>
</feature>